<proteinExistence type="inferred from homology"/>
<dbReference type="CDD" id="cd03207">
    <property type="entry name" value="GST_C_8"/>
    <property type="match status" value="1"/>
</dbReference>
<dbReference type="EMBL" id="LOXM01000171">
    <property type="protein sequence ID" value="KVG62573.1"/>
    <property type="molecule type" value="Genomic_DNA"/>
</dbReference>
<dbReference type="PANTHER" id="PTHR44051">
    <property type="entry name" value="GLUTATHIONE S-TRANSFERASE-RELATED"/>
    <property type="match status" value="1"/>
</dbReference>
<comment type="caution">
    <text evidence="3">The sequence shown here is derived from an EMBL/GenBank/DDBJ whole genome shotgun (WGS) entry which is preliminary data.</text>
</comment>
<dbReference type="SFLD" id="SFLDS00019">
    <property type="entry name" value="Glutathione_Transferase_(cytos"/>
    <property type="match status" value="1"/>
</dbReference>
<dbReference type="RefSeq" id="WP_059754284.1">
    <property type="nucleotide sequence ID" value="NZ_CP013416.1"/>
</dbReference>
<evidence type="ECO:0000313" key="4">
    <source>
        <dbReference type="Proteomes" id="UP000064029"/>
    </source>
</evidence>
<gene>
    <name evidence="3" type="ORF">WJ33_29485</name>
</gene>
<dbReference type="InterPro" id="IPR036282">
    <property type="entry name" value="Glutathione-S-Trfase_C_sf"/>
</dbReference>
<dbReference type="InterPro" id="IPR004045">
    <property type="entry name" value="Glutathione_S-Trfase_N"/>
</dbReference>
<dbReference type="Gene3D" id="3.40.30.10">
    <property type="entry name" value="Glutaredoxin"/>
    <property type="match status" value="1"/>
</dbReference>
<dbReference type="InterPro" id="IPR036249">
    <property type="entry name" value="Thioredoxin-like_sf"/>
</dbReference>
<dbReference type="SFLD" id="SFLDG01150">
    <property type="entry name" value="Main.1:_Beta-like"/>
    <property type="match status" value="1"/>
</dbReference>
<dbReference type="PANTHER" id="PTHR44051:SF21">
    <property type="entry name" value="GLUTATHIONE S-TRANSFERASE FAMILY PROTEIN"/>
    <property type="match status" value="1"/>
</dbReference>
<dbReference type="SUPFAM" id="SSF52833">
    <property type="entry name" value="Thioredoxin-like"/>
    <property type="match status" value="1"/>
</dbReference>
<dbReference type="Proteomes" id="UP000064029">
    <property type="component" value="Unassembled WGS sequence"/>
</dbReference>
<keyword evidence="3" id="KW-0808">Transferase</keyword>
<name>A0A103R7E1_9BURK</name>
<feature type="domain" description="GST N-terminal" evidence="2">
    <location>
        <begin position="4"/>
        <end position="85"/>
    </location>
</feature>
<evidence type="ECO:0000256" key="1">
    <source>
        <dbReference type="RuleBase" id="RU003494"/>
    </source>
</evidence>
<sequence length="224" mass="24543">MPQDRHLILCHAARSRSTGARMLLEELNADYELHAFDLSGGEHHEPDYLGINPMGKVPALRHGDVVVTEQAAVYMYAAELYPEAGLAPAVGDSLRGPYLRWMVFYGSCFEPAVVDRSMNRPPATYSASPYGDFDTVINAVCAQLAKGPYLLGERFTAADVLWGSALNWTTMFKLMPETPAVRAYIDRILARPAIRRAQAADAALAAEHDKARAAAAPRSPGRER</sequence>
<dbReference type="AlphaFoldDB" id="A0A103R7E1"/>
<evidence type="ECO:0000259" key="2">
    <source>
        <dbReference type="PROSITE" id="PS50404"/>
    </source>
</evidence>
<dbReference type="InterPro" id="IPR040079">
    <property type="entry name" value="Glutathione_S-Trfase"/>
</dbReference>
<dbReference type="SFLD" id="SFLDG00358">
    <property type="entry name" value="Main_(cytGST)"/>
    <property type="match status" value="1"/>
</dbReference>
<dbReference type="CDD" id="cd03046">
    <property type="entry name" value="GST_N_GTT1_like"/>
    <property type="match status" value="1"/>
</dbReference>
<organism evidence="3 4">
    <name type="scientific">Burkholderia ubonensis</name>
    <dbReference type="NCBI Taxonomy" id="101571"/>
    <lineage>
        <taxon>Bacteria</taxon>
        <taxon>Pseudomonadati</taxon>
        <taxon>Pseudomonadota</taxon>
        <taxon>Betaproteobacteria</taxon>
        <taxon>Burkholderiales</taxon>
        <taxon>Burkholderiaceae</taxon>
        <taxon>Burkholderia</taxon>
        <taxon>Burkholderia cepacia complex</taxon>
    </lineage>
</organism>
<protein>
    <submittedName>
        <fullName evidence="3">Glutathione S-transferase</fullName>
    </submittedName>
</protein>
<dbReference type="GO" id="GO:0016740">
    <property type="term" value="F:transferase activity"/>
    <property type="evidence" value="ECO:0007669"/>
    <property type="project" value="UniProtKB-KW"/>
</dbReference>
<comment type="similarity">
    <text evidence="1">Belongs to the GST superfamily.</text>
</comment>
<evidence type="ECO:0000313" key="3">
    <source>
        <dbReference type="EMBL" id="KVG62573.1"/>
    </source>
</evidence>
<dbReference type="InterPro" id="IPR004046">
    <property type="entry name" value="GST_C"/>
</dbReference>
<dbReference type="Pfam" id="PF02798">
    <property type="entry name" value="GST_N"/>
    <property type="match status" value="1"/>
</dbReference>
<reference evidence="3 4" key="1">
    <citation type="submission" date="2015-11" db="EMBL/GenBank/DDBJ databases">
        <title>Expanding the genomic diversity of Burkholderia species for the development of highly accurate diagnostics.</title>
        <authorList>
            <person name="Sahl J."/>
            <person name="Keim P."/>
            <person name="Wagner D."/>
        </authorList>
    </citation>
    <scope>NUCLEOTIDE SEQUENCE [LARGE SCALE GENOMIC DNA]</scope>
    <source>
        <strain evidence="3 4">MSMB2036</strain>
    </source>
</reference>
<dbReference type="SUPFAM" id="SSF47616">
    <property type="entry name" value="GST C-terminal domain-like"/>
    <property type="match status" value="1"/>
</dbReference>
<accession>A0A103R7E1</accession>
<dbReference type="OrthoDB" id="3828095at2"/>
<dbReference type="Gene3D" id="1.20.1050.10">
    <property type="match status" value="1"/>
</dbReference>
<dbReference type="Pfam" id="PF00043">
    <property type="entry name" value="GST_C"/>
    <property type="match status" value="1"/>
</dbReference>
<dbReference type="PROSITE" id="PS50404">
    <property type="entry name" value="GST_NTER"/>
    <property type="match status" value="1"/>
</dbReference>